<evidence type="ECO:0000313" key="3">
    <source>
        <dbReference type="Proteomes" id="UP001175211"/>
    </source>
</evidence>
<accession>A0AA39KGN3</accession>
<reference evidence="2" key="1">
    <citation type="submission" date="2023-06" db="EMBL/GenBank/DDBJ databases">
        <authorList>
            <consortium name="Lawrence Berkeley National Laboratory"/>
            <person name="Ahrendt S."/>
            <person name="Sahu N."/>
            <person name="Indic B."/>
            <person name="Wong-Bajracharya J."/>
            <person name="Merenyi Z."/>
            <person name="Ke H.-M."/>
            <person name="Monk M."/>
            <person name="Kocsube S."/>
            <person name="Drula E."/>
            <person name="Lipzen A."/>
            <person name="Balint B."/>
            <person name="Henrissat B."/>
            <person name="Andreopoulos B."/>
            <person name="Martin F.M."/>
            <person name="Harder C.B."/>
            <person name="Rigling D."/>
            <person name="Ford K.L."/>
            <person name="Foster G.D."/>
            <person name="Pangilinan J."/>
            <person name="Papanicolaou A."/>
            <person name="Barry K."/>
            <person name="LaButti K."/>
            <person name="Viragh M."/>
            <person name="Koriabine M."/>
            <person name="Yan M."/>
            <person name="Riley R."/>
            <person name="Champramary S."/>
            <person name="Plett K.L."/>
            <person name="Tsai I.J."/>
            <person name="Slot J."/>
            <person name="Sipos G."/>
            <person name="Plett J."/>
            <person name="Nagy L.G."/>
            <person name="Grigoriev I.V."/>
        </authorList>
    </citation>
    <scope>NUCLEOTIDE SEQUENCE</scope>
    <source>
        <strain evidence="2">CCBAS 213</strain>
    </source>
</reference>
<keyword evidence="3" id="KW-1185">Reference proteome</keyword>
<comment type="caution">
    <text evidence="2">The sequence shown here is derived from an EMBL/GenBank/DDBJ whole genome shotgun (WGS) entry which is preliminary data.</text>
</comment>
<feature type="compositionally biased region" description="Basic and acidic residues" evidence="1">
    <location>
        <begin position="200"/>
        <end position="211"/>
    </location>
</feature>
<dbReference type="RefSeq" id="XP_060331718.1">
    <property type="nucleotide sequence ID" value="XM_060480736.1"/>
</dbReference>
<feature type="region of interest" description="Disordered" evidence="1">
    <location>
        <begin position="105"/>
        <end position="130"/>
    </location>
</feature>
<organism evidence="2 3">
    <name type="scientific">Armillaria tabescens</name>
    <name type="common">Ringless honey mushroom</name>
    <name type="synonym">Agaricus tabescens</name>
    <dbReference type="NCBI Taxonomy" id="1929756"/>
    <lineage>
        <taxon>Eukaryota</taxon>
        <taxon>Fungi</taxon>
        <taxon>Dikarya</taxon>
        <taxon>Basidiomycota</taxon>
        <taxon>Agaricomycotina</taxon>
        <taxon>Agaricomycetes</taxon>
        <taxon>Agaricomycetidae</taxon>
        <taxon>Agaricales</taxon>
        <taxon>Marasmiineae</taxon>
        <taxon>Physalacriaceae</taxon>
        <taxon>Desarmillaria</taxon>
    </lineage>
</organism>
<dbReference type="AlphaFoldDB" id="A0AA39KGN3"/>
<sequence>MTRRRSNVNRPHNTQQVDLALLEAISKYRILSFRKGGASGWAPSLARCRLVHAYAVKHNLQPRRIRDLLNIITRYNGVSLPESPISTITAVTPWKHLAFGISPEHNPMKKAPNLTSPPPSSPSRITAASMSQRRLASNRPALRSRLSFTAVCDPGLYSGTSPAHPFSSLIVAIIPRRYTPDQQVLSMPLYPPSPLRTRARQPEGPKKFSSL</sequence>
<evidence type="ECO:0000313" key="2">
    <source>
        <dbReference type="EMBL" id="KAK0459521.1"/>
    </source>
</evidence>
<feature type="region of interest" description="Disordered" evidence="1">
    <location>
        <begin position="189"/>
        <end position="211"/>
    </location>
</feature>
<protein>
    <submittedName>
        <fullName evidence="2">Uncharacterized protein</fullName>
    </submittedName>
</protein>
<dbReference type="Proteomes" id="UP001175211">
    <property type="component" value="Unassembled WGS sequence"/>
</dbReference>
<dbReference type="EMBL" id="JAUEPS010000014">
    <property type="protein sequence ID" value="KAK0459521.1"/>
    <property type="molecule type" value="Genomic_DNA"/>
</dbReference>
<dbReference type="GeneID" id="85364284"/>
<evidence type="ECO:0000256" key="1">
    <source>
        <dbReference type="SAM" id="MobiDB-lite"/>
    </source>
</evidence>
<gene>
    <name evidence="2" type="ORF">EV420DRAFT_1763235</name>
</gene>
<proteinExistence type="predicted"/>
<name>A0AA39KGN3_ARMTA</name>